<accession>A0A172RWE3</accession>
<dbReference type="EC" id="2.5.1.47" evidence="3"/>
<evidence type="ECO:0000313" key="11">
    <source>
        <dbReference type="Proteomes" id="UP000182975"/>
    </source>
</evidence>
<dbReference type="InterPro" id="IPR036052">
    <property type="entry name" value="TrpB-like_PALP_sf"/>
</dbReference>
<evidence type="ECO:0000256" key="3">
    <source>
        <dbReference type="ARBA" id="ARBA00012681"/>
    </source>
</evidence>
<keyword evidence="7" id="KW-0198">Cysteine biosynthesis</keyword>
<dbReference type="FunFam" id="3.40.50.1100:FF:000006">
    <property type="entry name" value="Cysteine synthase"/>
    <property type="match status" value="1"/>
</dbReference>
<dbReference type="Pfam" id="PF00291">
    <property type="entry name" value="PALP"/>
    <property type="match status" value="1"/>
</dbReference>
<evidence type="ECO:0000256" key="1">
    <source>
        <dbReference type="ARBA" id="ARBA00001933"/>
    </source>
</evidence>
<sequence>MQGTSELTHAIGRTPLILLRSFSEQVGARVLVKYEAANPGASLKDRAALWMINRAEREGIIAPSRSVLIEPTSGNTGIAIAMIGAVRGYRVILVMPESMSVERRKLAAAYGAEVVLTPAELGMQGSVAKAEELRDSFHSGWIVGQFTNPNNPLAHERTTAPEIFEQLGFDPDYVLAGVGTGGTISGCAHYFAQKHARTKCYAVEPAESPIISQALAGEELTPHAHGIQGIGANFIPETLDLGALAGALQVPTEDAIEAARSTARDEGLLVGISTGANLAAVLELIESDREARGSTIVTFAVDTGERYLSTDLFHGLG</sequence>
<protein>
    <recommendedName>
        <fullName evidence="3">cysteine synthase</fullName>
        <ecNumber evidence="3">2.5.1.47</ecNumber>
    </recommendedName>
</protein>
<dbReference type="CDD" id="cd01561">
    <property type="entry name" value="CBS_like"/>
    <property type="match status" value="1"/>
</dbReference>
<keyword evidence="6" id="KW-0663">Pyridoxal phosphate</keyword>
<comment type="catalytic activity">
    <reaction evidence="8">
        <text>O-acetyl-L-serine + hydrogen sulfide = L-cysteine + acetate</text>
        <dbReference type="Rhea" id="RHEA:14829"/>
        <dbReference type="ChEBI" id="CHEBI:29919"/>
        <dbReference type="ChEBI" id="CHEBI:30089"/>
        <dbReference type="ChEBI" id="CHEBI:35235"/>
        <dbReference type="ChEBI" id="CHEBI:58340"/>
        <dbReference type="EC" id="2.5.1.47"/>
    </reaction>
</comment>
<evidence type="ECO:0000256" key="5">
    <source>
        <dbReference type="ARBA" id="ARBA00022679"/>
    </source>
</evidence>
<gene>
    <name evidence="10" type="ORF">SAMN02910314_01735</name>
</gene>
<dbReference type="PATRIC" id="fig|79604.3.peg.303"/>
<dbReference type="SUPFAM" id="SSF53686">
    <property type="entry name" value="Tryptophan synthase beta subunit-like PLP-dependent enzymes"/>
    <property type="match status" value="1"/>
</dbReference>
<proteinExistence type="inferred from homology"/>
<dbReference type="InterPro" id="IPR005859">
    <property type="entry name" value="CysK"/>
</dbReference>
<evidence type="ECO:0000259" key="9">
    <source>
        <dbReference type="Pfam" id="PF00291"/>
    </source>
</evidence>
<dbReference type="NCBIfam" id="TIGR01139">
    <property type="entry name" value="cysK"/>
    <property type="match status" value="1"/>
</dbReference>
<dbReference type="InterPro" id="IPR001926">
    <property type="entry name" value="TrpB-like_PALP"/>
</dbReference>
<dbReference type="Gene3D" id="3.40.50.1100">
    <property type="match status" value="2"/>
</dbReference>
<dbReference type="KEGG" id="ddt:AAY81_01465"/>
<dbReference type="STRING" id="79604.AAY81_01465"/>
<dbReference type="GO" id="GO:0004124">
    <property type="term" value="F:cysteine synthase activity"/>
    <property type="evidence" value="ECO:0007669"/>
    <property type="project" value="UniProtKB-EC"/>
</dbReference>
<comment type="cofactor">
    <cofactor evidence="1">
        <name>pyridoxal 5'-phosphate</name>
        <dbReference type="ChEBI" id="CHEBI:597326"/>
    </cofactor>
</comment>
<evidence type="ECO:0000256" key="7">
    <source>
        <dbReference type="ARBA" id="ARBA00023192"/>
    </source>
</evidence>
<name>A0A172RWE3_9ACTN</name>
<dbReference type="PANTHER" id="PTHR10314">
    <property type="entry name" value="CYSTATHIONINE BETA-SYNTHASE"/>
    <property type="match status" value="1"/>
</dbReference>
<evidence type="ECO:0000256" key="8">
    <source>
        <dbReference type="ARBA" id="ARBA00047931"/>
    </source>
</evidence>
<dbReference type="AlphaFoldDB" id="A0A172RWE3"/>
<evidence type="ECO:0000256" key="6">
    <source>
        <dbReference type="ARBA" id="ARBA00022898"/>
    </source>
</evidence>
<evidence type="ECO:0000256" key="4">
    <source>
        <dbReference type="ARBA" id="ARBA00022605"/>
    </source>
</evidence>
<reference evidence="11" key="1">
    <citation type="submission" date="2016-10" db="EMBL/GenBank/DDBJ databases">
        <authorList>
            <person name="Varghese N."/>
        </authorList>
    </citation>
    <scope>NUCLEOTIDE SEQUENCE [LARGE SCALE GENOMIC DNA]</scope>
    <source>
        <strain evidence="11">DSM 21843</strain>
    </source>
</reference>
<dbReference type="RefSeq" id="WP_066660523.1">
    <property type="nucleotide sequence ID" value="NZ_CP011402.1"/>
</dbReference>
<keyword evidence="4" id="KW-0028">Amino-acid biosynthesis</keyword>
<dbReference type="OrthoDB" id="9805733at2"/>
<dbReference type="GO" id="GO:0006535">
    <property type="term" value="P:cysteine biosynthetic process from serine"/>
    <property type="evidence" value="ECO:0007669"/>
    <property type="project" value="InterPro"/>
</dbReference>
<comment type="similarity">
    <text evidence="2">Belongs to the cysteine synthase/cystathionine beta-synthase family.</text>
</comment>
<keyword evidence="5" id="KW-0808">Transferase</keyword>
<feature type="domain" description="Tryptophan synthase beta chain-like PALP" evidence="9">
    <location>
        <begin position="8"/>
        <end position="299"/>
    </location>
</feature>
<dbReference type="Proteomes" id="UP000182975">
    <property type="component" value="Unassembled WGS sequence"/>
</dbReference>
<dbReference type="EMBL" id="FOEC01000013">
    <property type="protein sequence ID" value="SEO95573.1"/>
    <property type="molecule type" value="Genomic_DNA"/>
</dbReference>
<organism evidence="10 11">
    <name type="scientific">Denitrobacterium detoxificans</name>
    <dbReference type="NCBI Taxonomy" id="79604"/>
    <lineage>
        <taxon>Bacteria</taxon>
        <taxon>Bacillati</taxon>
        <taxon>Actinomycetota</taxon>
        <taxon>Coriobacteriia</taxon>
        <taxon>Eggerthellales</taxon>
        <taxon>Eggerthellaceae</taxon>
        <taxon>Denitrobacterium</taxon>
    </lineage>
</organism>
<dbReference type="InterPro" id="IPR050214">
    <property type="entry name" value="Cys_Synth/Cystath_Beta-Synth"/>
</dbReference>
<evidence type="ECO:0000256" key="2">
    <source>
        <dbReference type="ARBA" id="ARBA00007103"/>
    </source>
</evidence>
<keyword evidence="11" id="KW-1185">Reference proteome</keyword>
<evidence type="ECO:0000313" key="10">
    <source>
        <dbReference type="EMBL" id="SEO95573.1"/>
    </source>
</evidence>